<reference evidence="1 2" key="1">
    <citation type="submission" date="2015-12" db="EMBL/GenBank/DDBJ databases">
        <title>Genome sequence of Mucilaginibacter gotjawali.</title>
        <authorList>
            <person name="Lee J.S."/>
            <person name="Lee K.C."/>
            <person name="Kim K.K."/>
            <person name="Lee B.W."/>
        </authorList>
    </citation>
    <scope>NUCLEOTIDE SEQUENCE [LARGE SCALE GENOMIC DNA]</scope>
    <source>
        <strain evidence="1 2">SA3-7</strain>
    </source>
</reference>
<dbReference type="SUPFAM" id="SSF52172">
    <property type="entry name" value="CheY-like"/>
    <property type="match status" value="1"/>
</dbReference>
<dbReference type="KEGG" id="mgot:MgSA37_01377"/>
<dbReference type="PROSITE" id="PS50110">
    <property type="entry name" value="RESPONSE_REGULATORY"/>
    <property type="match status" value="1"/>
</dbReference>
<dbReference type="PANTHER" id="PTHR44591:SF3">
    <property type="entry name" value="RESPONSE REGULATORY DOMAIN-CONTAINING PROTEIN"/>
    <property type="match status" value="1"/>
</dbReference>
<dbReference type="OrthoDB" id="5432534at2"/>
<dbReference type="RefSeq" id="WP_096350622.1">
    <property type="nucleotide sequence ID" value="NZ_AP017313.1"/>
</dbReference>
<sequence length="125" mass="14005">MKKVLIIEDDADTAQCINYLINDLGFKYERSDSILSTIDIIKSNPDIIILDYYLPNGHGSQLCLELKSNLLTKEIPVILMSTHPNLGDISKDCGADAYLEKPFDLNTLIQMVTKFTIPPLLIIAH</sequence>
<dbReference type="AlphaFoldDB" id="A0A120MYL8"/>
<dbReference type="GO" id="GO:0000160">
    <property type="term" value="P:phosphorelay signal transduction system"/>
    <property type="evidence" value="ECO:0007669"/>
    <property type="project" value="InterPro"/>
</dbReference>
<gene>
    <name evidence="1" type="primary">phoB_2</name>
    <name evidence="1" type="ORF">MgSA37_01377</name>
</gene>
<dbReference type="CDD" id="cd00156">
    <property type="entry name" value="REC"/>
    <property type="match status" value="1"/>
</dbReference>
<dbReference type="Gene3D" id="3.40.50.2300">
    <property type="match status" value="1"/>
</dbReference>
<accession>A0A120MYL8</accession>
<dbReference type="Pfam" id="PF00072">
    <property type="entry name" value="Response_reg"/>
    <property type="match status" value="1"/>
</dbReference>
<dbReference type="InterPro" id="IPR001789">
    <property type="entry name" value="Sig_transdc_resp-reg_receiver"/>
</dbReference>
<dbReference type="Proteomes" id="UP000218263">
    <property type="component" value="Chromosome"/>
</dbReference>
<dbReference type="EMBL" id="AP017313">
    <property type="protein sequence ID" value="BAU53210.1"/>
    <property type="molecule type" value="Genomic_DNA"/>
</dbReference>
<organism evidence="1 2">
    <name type="scientific">Mucilaginibacter gotjawali</name>
    <dbReference type="NCBI Taxonomy" id="1550579"/>
    <lineage>
        <taxon>Bacteria</taxon>
        <taxon>Pseudomonadati</taxon>
        <taxon>Bacteroidota</taxon>
        <taxon>Sphingobacteriia</taxon>
        <taxon>Sphingobacteriales</taxon>
        <taxon>Sphingobacteriaceae</taxon>
        <taxon>Mucilaginibacter</taxon>
    </lineage>
</organism>
<evidence type="ECO:0000313" key="1">
    <source>
        <dbReference type="EMBL" id="BAU53210.1"/>
    </source>
</evidence>
<protein>
    <submittedName>
        <fullName evidence="1">Phosphate regulon transcriptional regulatory protein PhoB</fullName>
    </submittedName>
</protein>
<dbReference type="GO" id="GO:0003677">
    <property type="term" value="F:DNA binding"/>
    <property type="evidence" value="ECO:0007669"/>
    <property type="project" value="UniProtKB-KW"/>
</dbReference>
<proteinExistence type="predicted"/>
<dbReference type="SMART" id="SM00448">
    <property type="entry name" value="REC"/>
    <property type="match status" value="1"/>
</dbReference>
<dbReference type="PANTHER" id="PTHR44591">
    <property type="entry name" value="STRESS RESPONSE REGULATOR PROTEIN 1"/>
    <property type="match status" value="1"/>
</dbReference>
<keyword evidence="2" id="KW-1185">Reference proteome</keyword>
<dbReference type="InterPro" id="IPR011006">
    <property type="entry name" value="CheY-like_superfamily"/>
</dbReference>
<name>A0A120MYL8_9SPHI</name>
<dbReference type="InterPro" id="IPR050595">
    <property type="entry name" value="Bact_response_regulator"/>
</dbReference>
<evidence type="ECO:0000313" key="2">
    <source>
        <dbReference type="Proteomes" id="UP000218263"/>
    </source>
</evidence>